<dbReference type="RefSeq" id="WP_134243571.1">
    <property type="nucleotide sequence ID" value="NZ_SNTY01000012.1"/>
</dbReference>
<protein>
    <submittedName>
        <fullName evidence="2">Phage head morphogenesis protein</fullName>
    </submittedName>
</protein>
<dbReference type="EMBL" id="SNTY01000012">
    <property type="protein sequence ID" value="TEU30090.1"/>
    <property type="molecule type" value="Genomic_DNA"/>
</dbReference>
<evidence type="ECO:0000313" key="2">
    <source>
        <dbReference type="EMBL" id="TEU30090.1"/>
    </source>
</evidence>
<proteinExistence type="predicted"/>
<dbReference type="OrthoDB" id="6637795at2"/>
<dbReference type="NCBIfam" id="TIGR01641">
    <property type="entry name" value="phageSPP1_gp7"/>
    <property type="match status" value="1"/>
</dbReference>
<evidence type="ECO:0000259" key="1">
    <source>
        <dbReference type="Pfam" id="PF04233"/>
    </source>
</evidence>
<dbReference type="Proteomes" id="UP000297834">
    <property type="component" value="Unassembled WGS sequence"/>
</dbReference>
<dbReference type="InterPro" id="IPR006528">
    <property type="entry name" value="Phage_head_morphogenesis_dom"/>
</dbReference>
<feature type="domain" description="Phage head morphogenesis" evidence="1">
    <location>
        <begin position="131"/>
        <end position="239"/>
    </location>
</feature>
<reference evidence="2 3" key="1">
    <citation type="submission" date="2019-03" db="EMBL/GenBank/DDBJ databases">
        <title>Alkanindiges illinoisensis: a potential pathogenic isolated from ascites of a gastric cancer patient with abdominal metastasis.</title>
        <authorList>
            <person name="Hu X."/>
            <person name="Yang B."/>
            <person name="Yan X."/>
            <person name="Lin L."/>
            <person name="Zhao H."/>
            <person name="Zhou F."/>
            <person name="Su B."/>
            <person name="Chen J."/>
            <person name="Rui Y."/>
            <person name="Wang Q."/>
            <person name="Zheng L."/>
        </authorList>
    </citation>
    <scope>NUCLEOTIDE SEQUENCE [LARGE SCALE GENOMIC DNA]</scope>
    <source>
        <strain evidence="2 3">NFYY 23406</strain>
    </source>
</reference>
<dbReference type="AlphaFoldDB" id="A0A4Y7XE96"/>
<sequence>MTQTQRNQRPRHTPHRARKVEIKYGQDLRKIASYIDSLVKGFDVTNPAVYPSLVSALRHYSETLDVWATNAAGRILTDVALRDEKTWMLYAQDMSRGLRNEIRLADTGVVMQQLLADQVRLIKSLPLDAAQRVHDLATRAVIDGTRASEISGLIMATGHVTKSRANTIARTEVSRAATTFTQARALAIGSDSYIWRTSGDGDVRPSHKAINGTPIKWNDPPTLDGMTGHAGCLPNCRCYAEPIIPD</sequence>
<dbReference type="Pfam" id="PF04233">
    <property type="entry name" value="Phage_Mu_F"/>
    <property type="match status" value="1"/>
</dbReference>
<comment type="caution">
    <text evidence="2">The sequence shown here is derived from an EMBL/GenBank/DDBJ whole genome shotgun (WGS) entry which is preliminary data.</text>
</comment>
<gene>
    <name evidence="2" type="ORF">E2B99_03355</name>
</gene>
<accession>A0A4Y7XE96</accession>
<organism evidence="2 3">
    <name type="scientific">Alkanindiges illinoisensis</name>
    <dbReference type="NCBI Taxonomy" id="197183"/>
    <lineage>
        <taxon>Bacteria</taxon>
        <taxon>Pseudomonadati</taxon>
        <taxon>Pseudomonadota</taxon>
        <taxon>Gammaproteobacteria</taxon>
        <taxon>Moraxellales</taxon>
        <taxon>Moraxellaceae</taxon>
        <taxon>Alkanindiges</taxon>
    </lineage>
</organism>
<evidence type="ECO:0000313" key="3">
    <source>
        <dbReference type="Proteomes" id="UP000297834"/>
    </source>
</evidence>
<keyword evidence="3" id="KW-1185">Reference proteome</keyword>
<name>A0A4Y7XE96_9GAMM</name>